<keyword evidence="5 6" id="KW-0472">Membrane</keyword>
<evidence type="ECO:0000256" key="2">
    <source>
        <dbReference type="ARBA" id="ARBA00022475"/>
    </source>
</evidence>
<feature type="transmembrane region" description="Helical" evidence="6">
    <location>
        <begin position="201"/>
        <end position="230"/>
    </location>
</feature>
<dbReference type="PANTHER" id="PTHR43370:SF1">
    <property type="entry name" value="GUANOSINE ABC TRANSPORTER PERMEASE PROTEIN NUPQ"/>
    <property type="match status" value="1"/>
</dbReference>
<dbReference type="CDD" id="cd06580">
    <property type="entry name" value="TM_PBP1_transp_TpRbsC_like"/>
    <property type="match status" value="1"/>
</dbReference>
<dbReference type="EMBL" id="JAVLVT010000005">
    <property type="protein sequence ID" value="MDS1271002.1"/>
    <property type="molecule type" value="Genomic_DNA"/>
</dbReference>
<evidence type="ECO:0000256" key="3">
    <source>
        <dbReference type="ARBA" id="ARBA00022692"/>
    </source>
</evidence>
<comment type="subcellular location">
    <subcellularLocation>
        <location evidence="1">Cell membrane</location>
        <topology evidence="1">Multi-pass membrane protein</topology>
    </subcellularLocation>
</comment>
<feature type="transmembrane region" description="Helical" evidence="6">
    <location>
        <begin position="295"/>
        <end position="321"/>
    </location>
</feature>
<evidence type="ECO:0000256" key="5">
    <source>
        <dbReference type="ARBA" id="ARBA00023136"/>
    </source>
</evidence>
<feature type="transmembrane region" description="Helical" evidence="6">
    <location>
        <begin position="359"/>
        <end position="376"/>
    </location>
</feature>
<evidence type="ECO:0000313" key="7">
    <source>
        <dbReference type="EMBL" id="MDS1271002.1"/>
    </source>
</evidence>
<proteinExistence type="predicted"/>
<feature type="transmembrane region" description="Helical" evidence="6">
    <location>
        <begin position="55"/>
        <end position="73"/>
    </location>
</feature>
<dbReference type="PANTHER" id="PTHR43370">
    <property type="entry name" value="SUGAR ABC TRANSPORTER INTEGRAL MEMBRANE PROTEIN-RELATED"/>
    <property type="match status" value="1"/>
</dbReference>
<organism evidence="7 8">
    <name type="scientific">Lipingzhangella rawalii</name>
    <dbReference type="NCBI Taxonomy" id="2055835"/>
    <lineage>
        <taxon>Bacteria</taxon>
        <taxon>Bacillati</taxon>
        <taxon>Actinomycetota</taxon>
        <taxon>Actinomycetes</taxon>
        <taxon>Streptosporangiales</taxon>
        <taxon>Nocardiopsidaceae</taxon>
        <taxon>Lipingzhangella</taxon>
    </lineage>
</organism>
<keyword evidence="8" id="KW-1185">Reference proteome</keyword>
<feature type="transmembrane region" description="Helical" evidence="6">
    <location>
        <begin position="80"/>
        <end position="101"/>
    </location>
</feature>
<feature type="transmembrane region" description="Helical" evidence="6">
    <location>
        <begin position="261"/>
        <end position="283"/>
    </location>
</feature>
<dbReference type="InterPro" id="IPR001851">
    <property type="entry name" value="ABC_transp_permease"/>
</dbReference>
<evidence type="ECO:0000256" key="4">
    <source>
        <dbReference type="ARBA" id="ARBA00022989"/>
    </source>
</evidence>
<reference evidence="8" key="1">
    <citation type="submission" date="2023-07" db="EMBL/GenBank/DDBJ databases">
        <title>Novel species in the genus Lipingzhangella isolated from Sambhar Salt Lake.</title>
        <authorList>
            <person name="Jiya N."/>
            <person name="Kajale S."/>
            <person name="Sharma A."/>
        </authorList>
    </citation>
    <scope>NUCLEOTIDE SEQUENCE [LARGE SCALE GENOMIC DNA]</scope>
    <source>
        <strain evidence="8">LS1_29</strain>
    </source>
</reference>
<feature type="transmembrane region" description="Helical" evidence="6">
    <location>
        <begin position="107"/>
        <end position="129"/>
    </location>
</feature>
<protein>
    <submittedName>
        <fullName evidence="7">ABC transporter permease</fullName>
    </submittedName>
</protein>
<dbReference type="Pfam" id="PF02653">
    <property type="entry name" value="BPD_transp_2"/>
    <property type="match status" value="1"/>
</dbReference>
<keyword evidence="4 6" id="KW-1133">Transmembrane helix</keyword>
<dbReference type="RefSeq" id="WP_310912555.1">
    <property type="nucleotide sequence ID" value="NZ_JAVLVT010000005.1"/>
</dbReference>
<sequence length="421" mass="43899">MTVTPEVVTPSPPGRAQRRTRHVWRLVSLLLAALVALSGVRLITGMDVLTSSGTVRTTLAFAVPIGLAALGGLWAERSGIINIGLEGMMIFGTWFGAYFAVTTGSPWIGLVAGIGGGVLGGLLHALATVTFGVDHIVSGVAVNLLAEGAVRFLAIQFFEGMPGGGAGQSPPLPNFPGVSLPLVEQALGPVEQLRWFLVSDLAALVIGLTTSMSVITLIAVLLLPATYLILWRTPFGLRLRSVGENPDAAESLGIPVYTYKYIALLVSGGLAGMGGVFLAMVASSAYQEGQTGGRGYIGLAAMIFGNWRPSGVAMGAGLFGYTDALQIRGGGEAVHALLLLLGIALLAVAVWQLRRGNRMVAAVCVVVAAGLLTWFLNADSVPRQLATYSPHMTTLLVLALASQRLRPPAAVGRQWRRSQGA</sequence>
<accession>A0ABU2H6S0</accession>
<name>A0ABU2H6S0_9ACTN</name>
<comment type="caution">
    <text evidence="7">The sequence shown here is derived from an EMBL/GenBank/DDBJ whole genome shotgun (WGS) entry which is preliminary data.</text>
</comment>
<evidence type="ECO:0000313" key="8">
    <source>
        <dbReference type="Proteomes" id="UP001250214"/>
    </source>
</evidence>
<feature type="transmembrane region" description="Helical" evidence="6">
    <location>
        <begin position="136"/>
        <end position="158"/>
    </location>
</feature>
<gene>
    <name evidence="7" type="ORF">RIF23_11900</name>
</gene>
<keyword evidence="3 6" id="KW-0812">Transmembrane</keyword>
<dbReference type="Proteomes" id="UP001250214">
    <property type="component" value="Unassembled WGS sequence"/>
</dbReference>
<feature type="transmembrane region" description="Helical" evidence="6">
    <location>
        <begin position="333"/>
        <end position="353"/>
    </location>
</feature>
<feature type="transmembrane region" description="Helical" evidence="6">
    <location>
        <begin position="23"/>
        <end position="43"/>
    </location>
</feature>
<keyword evidence="2" id="KW-1003">Cell membrane</keyword>
<evidence type="ECO:0000256" key="1">
    <source>
        <dbReference type="ARBA" id="ARBA00004651"/>
    </source>
</evidence>
<evidence type="ECO:0000256" key="6">
    <source>
        <dbReference type="SAM" id="Phobius"/>
    </source>
</evidence>